<dbReference type="Pfam" id="PF05569">
    <property type="entry name" value="Peptidase_M56"/>
    <property type="match status" value="1"/>
</dbReference>
<feature type="transmembrane region" description="Helical" evidence="1">
    <location>
        <begin position="108"/>
        <end position="126"/>
    </location>
</feature>
<comment type="caution">
    <text evidence="3">The sequence shown here is derived from an EMBL/GenBank/DDBJ whole genome shotgun (WGS) entry which is preliminary data.</text>
</comment>
<feature type="domain" description="Peptidase M56" evidence="2">
    <location>
        <begin position="11"/>
        <end position="292"/>
    </location>
</feature>
<proteinExistence type="predicted"/>
<name>A0A4V2W5D6_9FIRM</name>
<keyword evidence="1" id="KW-1133">Transmembrane helix</keyword>
<organism evidence="3 4">
    <name type="scientific">Longibaculum muris</name>
    <dbReference type="NCBI Taxonomy" id="1796628"/>
    <lineage>
        <taxon>Bacteria</taxon>
        <taxon>Bacillati</taxon>
        <taxon>Bacillota</taxon>
        <taxon>Erysipelotrichia</taxon>
        <taxon>Erysipelotrichales</taxon>
        <taxon>Coprobacillaceae</taxon>
        <taxon>Longibaculum</taxon>
    </lineage>
</organism>
<dbReference type="InterPro" id="IPR052173">
    <property type="entry name" value="Beta-lactam_resp_regulator"/>
</dbReference>
<keyword evidence="4" id="KW-1185">Reference proteome</keyword>
<accession>A0A4V2W5D6</accession>
<gene>
    <name evidence="3" type="ORF">EDD60_11040</name>
</gene>
<dbReference type="Proteomes" id="UP000295515">
    <property type="component" value="Unassembled WGS sequence"/>
</dbReference>
<evidence type="ECO:0000313" key="3">
    <source>
        <dbReference type="EMBL" id="TCV99348.1"/>
    </source>
</evidence>
<keyword evidence="1" id="KW-0812">Transmembrane</keyword>
<dbReference type="InterPro" id="IPR008756">
    <property type="entry name" value="Peptidase_M56"/>
</dbReference>
<sequence>MTSIWGWLIQTIEVSVVAVMILFLKKLFQDKLPPKWQYGIWIILLLSLLLPAGMFGTSIVPTCRTYIEAIKTIVETSLQSAYVDVYLPIKNSFFFLFIIALPKSLTDYLFIVYISGGLFYLGRYCYQYYRLRTLLTYGQKPQPEIISQLNRICETYHFHPCQVIVMPEIPSAFVCGIMKPILVLPTQELIDDKIILHEMFHLKYKDSLQCVIWSCLKCIHWCNPFLHYVFHYISNDMEALCDQRVLEVLEGEQRRDYGRILLSMTNHQYPHAFATTSLSNGTKNIKKRIEAIARFKKYPQGMSIVSVCIYFLLIPVVMGSVSSYTLLHHSFLPHSFAYQLSMASARLSQCESVEGAIDTYAKGLLTYNEQYLLSVLPRRYYSSYQQAMKQLPTNITSTGVPYLYEVNCLKKINENEYHAYLCFNNCEFQEDQPAKSHYMVMPIQVIKENGWKVKQTKKIYEEDVECIDNLMGSEVFQTSLYKKIIKKCKSGQLELTIRNANSIIDSQNQTNSFLMNTPSHSLNYQPRAHFNAAYQSVEIDYINTQPKAIQDKIKNIYIEIKNLDNINDEVEFEKHDNPNQYGSSGGASDTDAHHLQHLDSDWNHLIHLTHCTFYYEHGGFPIPQAYALQIVINGEDEEILKIDVKDGEWHVPEELYQGDL</sequence>
<evidence type="ECO:0000259" key="2">
    <source>
        <dbReference type="Pfam" id="PF05569"/>
    </source>
</evidence>
<dbReference type="PANTHER" id="PTHR34978">
    <property type="entry name" value="POSSIBLE SENSOR-TRANSDUCER PROTEIN BLAR"/>
    <property type="match status" value="1"/>
</dbReference>
<protein>
    <submittedName>
        <fullName evidence="3">Beta-lactamase regulating signal transducer with metallopeptidase domain</fullName>
    </submittedName>
</protein>
<keyword evidence="1" id="KW-0472">Membrane</keyword>
<dbReference type="CDD" id="cd07341">
    <property type="entry name" value="M56_BlaR1_MecR1_like"/>
    <property type="match status" value="1"/>
</dbReference>
<reference evidence="3 4" key="1">
    <citation type="submission" date="2019-03" db="EMBL/GenBank/DDBJ databases">
        <title>Genomic Encyclopedia of Type Strains, Phase IV (KMG-IV): sequencing the most valuable type-strain genomes for metagenomic binning, comparative biology and taxonomic classification.</title>
        <authorList>
            <person name="Goeker M."/>
        </authorList>
    </citation>
    <scope>NUCLEOTIDE SEQUENCE [LARGE SCALE GENOMIC DNA]</scope>
    <source>
        <strain evidence="3 4">DSM 29487</strain>
    </source>
</reference>
<feature type="transmembrane region" description="Helical" evidence="1">
    <location>
        <begin position="36"/>
        <end position="60"/>
    </location>
</feature>
<dbReference type="GeneID" id="98915425"/>
<evidence type="ECO:0000256" key="1">
    <source>
        <dbReference type="SAM" id="Phobius"/>
    </source>
</evidence>
<feature type="transmembrane region" description="Helical" evidence="1">
    <location>
        <begin position="7"/>
        <end position="24"/>
    </location>
</feature>
<feature type="transmembrane region" description="Helical" evidence="1">
    <location>
        <begin position="81"/>
        <end position="102"/>
    </location>
</feature>
<dbReference type="RefSeq" id="WP_207905306.1">
    <property type="nucleotide sequence ID" value="NZ_SMCQ01000010.1"/>
</dbReference>
<evidence type="ECO:0000313" key="4">
    <source>
        <dbReference type="Proteomes" id="UP000295515"/>
    </source>
</evidence>
<dbReference type="PANTHER" id="PTHR34978:SF3">
    <property type="entry name" value="SLR0241 PROTEIN"/>
    <property type="match status" value="1"/>
</dbReference>
<dbReference type="EMBL" id="SMCQ01000010">
    <property type="protein sequence ID" value="TCV99348.1"/>
    <property type="molecule type" value="Genomic_DNA"/>
</dbReference>
<feature type="transmembrane region" description="Helical" evidence="1">
    <location>
        <begin position="304"/>
        <end position="327"/>
    </location>
</feature>
<dbReference type="AlphaFoldDB" id="A0A4V2W5D6"/>